<keyword evidence="3" id="KW-1185">Reference proteome</keyword>
<comment type="caution">
    <text evidence="2">The sequence shown here is derived from an EMBL/GenBank/DDBJ whole genome shotgun (WGS) entry which is preliminary data.</text>
</comment>
<dbReference type="RefSeq" id="WP_237229726.1">
    <property type="nucleotide sequence ID" value="NZ_JAKKDV010000001.1"/>
</dbReference>
<evidence type="ECO:0000256" key="1">
    <source>
        <dbReference type="SAM" id="SignalP"/>
    </source>
</evidence>
<dbReference type="Gene3D" id="2.40.160.60">
    <property type="entry name" value="Outer membrane protein transport protein (OMPP1/FadL/TodX)"/>
    <property type="match status" value="1"/>
</dbReference>
<feature type="chain" id="PRO_5045328287" description="Outer membrane protein beta-barrel domain-containing protein" evidence="1">
    <location>
        <begin position="21"/>
        <end position="181"/>
    </location>
</feature>
<accession>A0ABS9IF12</accession>
<protein>
    <recommendedName>
        <fullName evidence="4">Outer membrane protein beta-barrel domain-containing protein</fullName>
    </recommendedName>
</protein>
<dbReference type="EMBL" id="JAKKDV010000001">
    <property type="protein sequence ID" value="MCF7559369.1"/>
    <property type="molecule type" value="Genomic_DNA"/>
</dbReference>
<evidence type="ECO:0008006" key="4">
    <source>
        <dbReference type="Google" id="ProtNLM"/>
    </source>
</evidence>
<reference evidence="2 3" key="1">
    <citation type="submission" date="2022-01" db="EMBL/GenBank/DDBJ databases">
        <title>Draft genome sequence of Sabulilitoribacter multivorans KCTC 32326.</title>
        <authorList>
            <person name="Oh J.-S."/>
        </authorList>
    </citation>
    <scope>NUCLEOTIDE SEQUENCE [LARGE SCALE GENOMIC DNA]</scope>
    <source>
        <strain evidence="2 3">M-M16</strain>
    </source>
</reference>
<dbReference type="SUPFAM" id="SSF56935">
    <property type="entry name" value="Porins"/>
    <property type="match status" value="1"/>
</dbReference>
<name>A0ABS9IF12_9FLAO</name>
<keyword evidence="1" id="KW-0732">Signal</keyword>
<sequence length="181" mass="20126">MKVNKLFFRLLFFAGFILFGKNGFSQTTNTIVLDSVAKEQKRLKFGFGFGLNFVGGTNINLSPNLTYKVSDKVSFGGGLQGSYTSIKNYQNTTTVGGNVLFLYSPIKKMSLLLEFVELNVSTKTETEQGTIKNNYWDSALFFGAGFNVTDKISIGAKYNILYDENESVYTSAIIPFVNIVF</sequence>
<evidence type="ECO:0000313" key="2">
    <source>
        <dbReference type="EMBL" id="MCF7559369.1"/>
    </source>
</evidence>
<feature type="signal peptide" evidence="1">
    <location>
        <begin position="1"/>
        <end position="20"/>
    </location>
</feature>
<evidence type="ECO:0000313" key="3">
    <source>
        <dbReference type="Proteomes" id="UP001200022"/>
    </source>
</evidence>
<gene>
    <name evidence="2" type="ORF">L3X39_01870</name>
</gene>
<dbReference type="Proteomes" id="UP001200022">
    <property type="component" value="Unassembled WGS sequence"/>
</dbReference>
<proteinExistence type="predicted"/>
<organism evidence="2 3">
    <name type="scientific">Flaviramulus multivorans</name>
    <dbReference type="NCBI Taxonomy" id="1304750"/>
    <lineage>
        <taxon>Bacteria</taxon>
        <taxon>Pseudomonadati</taxon>
        <taxon>Bacteroidota</taxon>
        <taxon>Flavobacteriia</taxon>
        <taxon>Flavobacteriales</taxon>
        <taxon>Flavobacteriaceae</taxon>
        <taxon>Flaviramulus</taxon>
    </lineage>
</organism>